<name>A0ABT9AEP8_9BACT</name>
<sequence>MRRFEYKTNTLNLELKDINPAKRQVLFYAAAFHSVDAHNDIILPGAFTKSITENLKRIKWFKNHDSNQMIGSVKDAVEDGHGLLVTAQAANTPLGDETLAHEAEGNYEHSIGYQVILKESNTKGTRLLKQLKLWEVTSTAHGSNEHTPTMGFKSLLEMTPDEQTQLIQRLHERSEKLQKSLRSGNLDDEKSLLLAMEAIQIQQGYADLLEKALTPQEPAPATPQVVVEPLLTVDAIRAVYEKYK</sequence>
<evidence type="ECO:0000313" key="6">
    <source>
        <dbReference type="Proteomes" id="UP001167796"/>
    </source>
</evidence>
<evidence type="ECO:0000313" key="5">
    <source>
        <dbReference type="EMBL" id="MDO7847461.1"/>
    </source>
</evidence>
<dbReference type="Proteomes" id="UP001167796">
    <property type="component" value="Unassembled WGS sequence"/>
</dbReference>
<dbReference type="GO" id="GO:0006508">
    <property type="term" value="P:proteolysis"/>
    <property type="evidence" value="ECO:0007669"/>
    <property type="project" value="UniProtKB-KW"/>
</dbReference>
<feature type="domain" description="Prohead serine protease" evidence="4">
    <location>
        <begin position="24"/>
        <end position="148"/>
    </location>
</feature>
<gene>
    <name evidence="5" type="ORF">Q5H92_13910</name>
</gene>
<reference evidence="5" key="1">
    <citation type="submission" date="2023-07" db="EMBL/GenBank/DDBJ databases">
        <authorList>
            <person name="Kim M.K."/>
        </authorList>
    </citation>
    <scope>NUCLEOTIDE SEQUENCE</scope>
    <source>
        <strain evidence="5">M29</strain>
    </source>
</reference>
<dbReference type="InterPro" id="IPR006433">
    <property type="entry name" value="Prohead_protease"/>
</dbReference>
<proteinExistence type="predicted"/>
<dbReference type="Pfam" id="PF04586">
    <property type="entry name" value="Peptidase_S78"/>
    <property type="match status" value="1"/>
</dbReference>
<dbReference type="RefSeq" id="WP_305012137.1">
    <property type="nucleotide sequence ID" value="NZ_JAUQSX010000006.1"/>
</dbReference>
<evidence type="ECO:0000256" key="1">
    <source>
        <dbReference type="ARBA" id="ARBA00022612"/>
    </source>
</evidence>
<dbReference type="NCBIfam" id="TIGR01543">
    <property type="entry name" value="proheadase_HK97"/>
    <property type="match status" value="1"/>
</dbReference>
<accession>A0ABT9AEP8</accession>
<keyword evidence="6" id="KW-1185">Reference proteome</keyword>
<evidence type="ECO:0000256" key="2">
    <source>
        <dbReference type="ARBA" id="ARBA00022670"/>
    </source>
</evidence>
<protein>
    <submittedName>
        <fullName evidence="5">HK97 family phage prohead protease</fullName>
    </submittedName>
</protein>
<organism evidence="5 6">
    <name type="scientific">Hymenobacter mellowenesis</name>
    <dbReference type="NCBI Taxonomy" id="3063995"/>
    <lineage>
        <taxon>Bacteria</taxon>
        <taxon>Pseudomonadati</taxon>
        <taxon>Bacteroidota</taxon>
        <taxon>Cytophagia</taxon>
        <taxon>Cytophagales</taxon>
        <taxon>Hymenobacteraceae</taxon>
        <taxon>Hymenobacter</taxon>
    </lineage>
</organism>
<dbReference type="EMBL" id="JAUQSX010000006">
    <property type="protein sequence ID" value="MDO7847461.1"/>
    <property type="molecule type" value="Genomic_DNA"/>
</dbReference>
<keyword evidence="2 5" id="KW-0645">Protease</keyword>
<evidence type="ECO:0000256" key="3">
    <source>
        <dbReference type="ARBA" id="ARBA00022801"/>
    </source>
</evidence>
<evidence type="ECO:0000259" key="4">
    <source>
        <dbReference type="Pfam" id="PF04586"/>
    </source>
</evidence>
<dbReference type="GO" id="GO:0008233">
    <property type="term" value="F:peptidase activity"/>
    <property type="evidence" value="ECO:0007669"/>
    <property type="project" value="UniProtKB-KW"/>
</dbReference>
<dbReference type="InterPro" id="IPR054613">
    <property type="entry name" value="Peptidase_S78_dom"/>
</dbReference>
<keyword evidence="3" id="KW-0378">Hydrolase</keyword>
<comment type="caution">
    <text evidence="5">The sequence shown here is derived from an EMBL/GenBank/DDBJ whole genome shotgun (WGS) entry which is preliminary data.</text>
</comment>
<keyword evidence="1" id="KW-1188">Viral release from host cell</keyword>